<evidence type="ECO:0000313" key="2">
    <source>
        <dbReference type="EMBL" id="DBA51989.1"/>
    </source>
</evidence>
<feature type="transmembrane region" description="Helical" evidence="1">
    <location>
        <begin position="48"/>
        <end position="70"/>
    </location>
</feature>
<name>A0AAT9JAN7_9VIRU</name>
<reference evidence="2" key="2">
    <citation type="submission" date="2024-03" db="EMBL/GenBank/DDBJ databases">
        <authorList>
            <person name="Ni Y."/>
            <person name="Xu T."/>
            <person name="Yan S."/>
            <person name="Chen L."/>
            <person name="Wang Y."/>
        </authorList>
    </citation>
    <scope>NUCLEOTIDE SEQUENCE</scope>
    <source>
        <strain evidence="2">NTM1</strain>
    </source>
</reference>
<protein>
    <submittedName>
        <fullName evidence="2">ORF31</fullName>
    </submittedName>
</protein>
<sequence>MNESQGKIVMLVCVGLGISILLGGQYFFHKETQSCHNVNDPCFQSSVNIGMISIFGAIFAWASIPFTMLFTDTNAQRSRS</sequence>
<dbReference type="EMBL" id="BK067788">
    <property type="protein sequence ID" value="DBA51989.1"/>
    <property type="molecule type" value="Genomic_DNA"/>
</dbReference>
<keyword evidence="1" id="KW-0812">Transmembrane</keyword>
<organism evidence="2">
    <name type="scientific">Nitrosopumilaceae spindle-shaped virus</name>
    <dbReference type="NCBI Taxonomy" id="3065433"/>
    <lineage>
        <taxon>Viruses</taxon>
    </lineage>
</organism>
<keyword evidence="1" id="KW-0472">Membrane</keyword>
<evidence type="ECO:0000256" key="1">
    <source>
        <dbReference type="SAM" id="Phobius"/>
    </source>
</evidence>
<accession>A0AAT9JAN7</accession>
<reference evidence="2" key="1">
    <citation type="journal article" date="2024" name="Environ. Microbiol. Rep.">
        <title>Hiding in plain sight: The discovery of complete genomes of 11 hypothetical spindle-shaped viruses that putatively infect mesophilic ammonia-oxidizing archaea.</title>
        <authorList>
            <person name="Ni Y."/>
            <person name="Xu T."/>
            <person name="Yan S."/>
            <person name="Chen L."/>
            <person name="Wang Y."/>
        </authorList>
    </citation>
    <scope>NUCLEOTIDE SEQUENCE</scope>
    <source>
        <strain evidence="2">NTM1</strain>
    </source>
</reference>
<feature type="transmembrane region" description="Helical" evidence="1">
    <location>
        <begin position="7"/>
        <end position="28"/>
    </location>
</feature>
<proteinExistence type="predicted"/>
<keyword evidence="1" id="KW-1133">Transmembrane helix</keyword>